<dbReference type="Proteomes" id="UP001174691">
    <property type="component" value="Unassembled WGS sequence"/>
</dbReference>
<gene>
    <name evidence="1" type="ORF">NKR19_g1800</name>
</gene>
<reference evidence="1" key="1">
    <citation type="submission" date="2022-07" db="EMBL/GenBank/DDBJ databases">
        <title>Fungi with potential for degradation of polypropylene.</title>
        <authorList>
            <person name="Gostincar C."/>
        </authorList>
    </citation>
    <scope>NUCLEOTIDE SEQUENCE</scope>
    <source>
        <strain evidence="1">EXF-13287</strain>
    </source>
</reference>
<organism evidence="1 2">
    <name type="scientific">Coniochaeta hoffmannii</name>
    <dbReference type="NCBI Taxonomy" id="91930"/>
    <lineage>
        <taxon>Eukaryota</taxon>
        <taxon>Fungi</taxon>
        <taxon>Dikarya</taxon>
        <taxon>Ascomycota</taxon>
        <taxon>Pezizomycotina</taxon>
        <taxon>Sordariomycetes</taxon>
        <taxon>Sordariomycetidae</taxon>
        <taxon>Coniochaetales</taxon>
        <taxon>Coniochaetaceae</taxon>
        <taxon>Coniochaeta</taxon>
    </lineage>
</organism>
<proteinExistence type="predicted"/>
<name>A0AA38SBX9_9PEZI</name>
<keyword evidence="2" id="KW-1185">Reference proteome</keyword>
<evidence type="ECO:0000313" key="1">
    <source>
        <dbReference type="EMBL" id="KAJ9161911.1"/>
    </source>
</evidence>
<evidence type="ECO:0000313" key="2">
    <source>
        <dbReference type="Proteomes" id="UP001174691"/>
    </source>
</evidence>
<dbReference type="AlphaFoldDB" id="A0AA38SBX9"/>
<protein>
    <submittedName>
        <fullName evidence="1">Uncharacterized protein</fullName>
    </submittedName>
</protein>
<sequence length="97" mass="10497">MPDPFSTFGLSCPSGGSFYICQNNKTEFIGCCTADPCLDGSGSCPQANLRNASFSADSYDGLKPQDCAEDTGLCQFCVPYGVHGYISIEYQQHFELK</sequence>
<comment type="caution">
    <text evidence="1">The sequence shown here is derived from an EMBL/GenBank/DDBJ whole genome shotgun (WGS) entry which is preliminary data.</text>
</comment>
<dbReference type="EMBL" id="JANBVN010000017">
    <property type="protein sequence ID" value="KAJ9161911.1"/>
    <property type="molecule type" value="Genomic_DNA"/>
</dbReference>
<accession>A0AA38SBX9</accession>